<keyword evidence="6" id="KW-0808">Transferase</keyword>
<dbReference type="InterPro" id="IPR004358">
    <property type="entry name" value="Sig_transdc_His_kin-like_C"/>
</dbReference>
<dbReference type="InterPro" id="IPR014729">
    <property type="entry name" value="Rossmann-like_a/b/a_fold"/>
</dbReference>
<evidence type="ECO:0000313" key="17">
    <source>
        <dbReference type="Proteomes" id="UP001500752"/>
    </source>
</evidence>
<evidence type="ECO:0000256" key="9">
    <source>
        <dbReference type="ARBA" id="ARBA00022777"/>
    </source>
</evidence>
<keyword evidence="5" id="KW-0597">Phosphoprotein</keyword>
<proteinExistence type="predicted"/>
<dbReference type="Proteomes" id="UP001500752">
    <property type="component" value="Unassembled WGS sequence"/>
</dbReference>
<evidence type="ECO:0000259" key="15">
    <source>
        <dbReference type="PROSITE" id="PS50109"/>
    </source>
</evidence>
<evidence type="ECO:0000256" key="13">
    <source>
        <dbReference type="ARBA" id="ARBA00023136"/>
    </source>
</evidence>
<feature type="domain" description="Histidine kinase" evidence="15">
    <location>
        <begin position="619"/>
        <end position="838"/>
    </location>
</feature>
<reference evidence="17" key="1">
    <citation type="journal article" date="2019" name="Int. J. Syst. Evol. Microbiol.">
        <title>The Global Catalogue of Microorganisms (GCM) 10K type strain sequencing project: providing services to taxonomists for standard genome sequencing and annotation.</title>
        <authorList>
            <consortium name="The Broad Institute Genomics Platform"/>
            <consortium name="The Broad Institute Genome Sequencing Center for Infectious Disease"/>
            <person name="Wu L."/>
            <person name="Ma J."/>
        </authorList>
    </citation>
    <scope>NUCLEOTIDE SEQUENCE [LARGE SCALE GENOMIC DNA]</scope>
    <source>
        <strain evidence="17">JCM 30742</strain>
    </source>
</reference>
<dbReference type="InterPro" id="IPR005467">
    <property type="entry name" value="His_kinase_dom"/>
</dbReference>
<dbReference type="InterPro" id="IPR027417">
    <property type="entry name" value="P-loop_NTPase"/>
</dbReference>
<sequence length="845" mass="89344">MGGMARGRLHIFLGAAPGAGKTFAMLEEGQRLRRDGVDVVVGAASVRGRSETAALLEGLERCPAPSAGLGESDLDAGAVLERAPAVVLVDDYATAAGSAGRGRARWQDVALLLDAGIDVVSTLDVRNIESLSDVVQGITGSGDHETVPDVAVRAAEQIELVDAPPEVLRDRLGQGKIYGTRQRVDAALAGDFRTESLAALRELALVWLADRVEERLVGYRSAEGKDALPKREKIVVGLSGGPEGAALVRRAARLLAGSAGGEFDVVHVRRSSGDDRPAATELERLRKLTNDLGGGFHVVGGEDVPEVLLQFALNGGASQILLGSRWARPYDVGRGTVARILRHAAGLDVHLVPHEGAAAGPPPVRKPSRLGRRREAVGFVMAVVLPPVLQLVLDLLPHDQLSTDMLVQLTGIVAVALVGGLRPAVLAAVLAGLVVNYFSVRPFGSLSVIDAENVLALVVFLLVAVAVSLVVDRSARRSRQAHLASAEARILGDLSRRAVIEGSGVPAFLDQVREHFRVEGAGLWVRDGTEPGTSAWRLESFSGTPGSGVPEDAEAVERLDEERTLTLSGRVLDQDERRLLSAFGAHLLALLQREELTLSQRENLRLAEGNTIRTSILRAVSHDLRTPLAGIKLASSSLRNRSVVFTPAEQEEFLATIESGADRLDRLIGNLLDMSRITADSVSPLIGPVYWSDAVADALREADPDRVRILLPYNMPPVDADPGMLDRVIANLVENALKYAPESEVVVAGSVGGYGNARIGDLPASELRIIDHGPGIASEDVLAMFRPFQRASDTTPQTGIGLGLAVAKGFTEAMGGALIAEPTPGGGLTMVVRLPLSAGSTAQNR</sequence>
<dbReference type="Gene3D" id="3.30.565.10">
    <property type="entry name" value="Histidine kinase-like ATPase, C-terminal domain"/>
    <property type="match status" value="1"/>
</dbReference>
<accession>A0ABP7CEQ1</accession>
<keyword evidence="7 14" id="KW-0812">Transmembrane</keyword>
<dbReference type="Pfam" id="PF00512">
    <property type="entry name" value="HisKA"/>
    <property type="match status" value="1"/>
</dbReference>
<comment type="subcellular location">
    <subcellularLocation>
        <location evidence="3">Cell membrane</location>
    </subcellularLocation>
    <subcellularLocation>
        <location evidence="2">Membrane</location>
        <topology evidence="2">Multi-pass membrane protein</topology>
    </subcellularLocation>
</comment>
<feature type="transmembrane region" description="Helical" evidence="14">
    <location>
        <begin position="409"/>
        <end position="434"/>
    </location>
</feature>
<evidence type="ECO:0000256" key="11">
    <source>
        <dbReference type="ARBA" id="ARBA00022989"/>
    </source>
</evidence>
<dbReference type="SUPFAM" id="SSF52402">
    <property type="entry name" value="Adenine nucleotide alpha hydrolases-like"/>
    <property type="match status" value="1"/>
</dbReference>
<dbReference type="CDD" id="cd00075">
    <property type="entry name" value="HATPase"/>
    <property type="match status" value="1"/>
</dbReference>
<dbReference type="SMART" id="SM00387">
    <property type="entry name" value="HATPase_c"/>
    <property type="match status" value="1"/>
</dbReference>
<comment type="catalytic activity">
    <reaction evidence="1">
        <text>ATP + protein L-histidine = ADP + protein N-phospho-L-histidine.</text>
        <dbReference type="EC" id="2.7.13.3"/>
    </reaction>
</comment>
<dbReference type="InterPro" id="IPR003852">
    <property type="entry name" value="Sig_transdc_His_kinase_KdpD_N"/>
</dbReference>
<gene>
    <name evidence="16" type="ORF">GCM10023081_24390</name>
</gene>
<dbReference type="SUPFAM" id="SSF55874">
    <property type="entry name" value="ATPase domain of HSP90 chaperone/DNA topoisomerase II/histidine kinase"/>
    <property type="match status" value="1"/>
</dbReference>
<dbReference type="InterPro" id="IPR003661">
    <property type="entry name" value="HisK_dim/P_dom"/>
</dbReference>
<dbReference type="SUPFAM" id="SSF47384">
    <property type="entry name" value="Homodimeric domain of signal transducing histidine kinase"/>
    <property type="match status" value="1"/>
</dbReference>
<protein>
    <recommendedName>
        <fullName evidence="4">histidine kinase</fullName>
        <ecNumber evidence="4">2.7.13.3</ecNumber>
    </recommendedName>
</protein>
<evidence type="ECO:0000313" key="16">
    <source>
        <dbReference type="EMBL" id="GAA3686132.1"/>
    </source>
</evidence>
<dbReference type="SMART" id="SM00388">
    <property type="entry name" value="HisKA"/>
    <property type="match status" value="1"/>
</dbReference>
<dbReference type="InterPro" id="IPR036097">
    <property type="entry name" value="HisK_dim/P_sf"/>
</dbReference>
<evidence type="ECO:0000256" key="5">
    <source>
        <dbReference type="ARBA" id="ARBA00022553"/>
    </source>
</evidence>
<dbReference type="PANTHER" id="PTHR45569:SF1">
    <property type="entry name" value="SENSOR PROTEIN KDPD"/>
    <property type="match status" value="1"/>
</dbReference>
<dbReference type="GO" id="GO:0016301">
    <property type="term" value="F:kinase activity"/>
    <property type="evidence" value="ECO:0007669"/>
    <property type="project" value="UniProtKB-KW"/>
</dbReference>
<dbReference type="Gene3D" id="3.40.50.620">
    <property type="entry name" value="HUPs"/>
    <property type="match status" value="1"/>
</dbReference>
<evidence type="ECO:0000256" key="1">
    <source>
        <dbReference type="ARBA" id="ARBA00000085"/>
    </source>
</evidence>
<dbReference type="InterPro" id="IPR003594">
    <property type="entry name" value="HATPase_dom"/>
</dbReference>
<organism evidence="16 17">
    <name type="scientific">Arthrobacter ginkgonis</name>
    <dbReference type="NCBI Taxonomy" id="1630594"/>
    <lineage>
        <taxon>Bacteria</taxon>
        <taxon>Bacillati</taxon>
        <taxon>Actinomycetota</taxon>
        <taxon>Actinomycetes</taxon>
        <taxon>Micrococcales</taxon>
        <taxon>Micrococcaceae</taxon>
        <taxon>Arthrobacter</taxon>
    </lineage>
</organism>
<evidence type="ECO:0000256" key="6">
    <source>
        <dbReference type="ARBA" id="ARBA00022679"/>
    </source>
</evidence>
<dbReference type="Gene3D" id="3.40.50.300">
    <property type="entry name" value="P-loop containing nucleotide triphosphate hydrolases"/>
    <property type="match status" value="1"/>
</dbReference>
<dbReference type="InterPro" id="IPR036890">
    <property type="entry name" value="HATPase_C_sf"/>
</dbReference>
<evidence type="ECO:0000256" key="12">
    <source>
        <dbReference type="ARBA" id="ARBA00023012"/>
    </source>
</evidence>
<dbReference type="RefSeq" id="WP_345151096.1">
    <property type="nucleotide sequence ID" value="NZ_BAABEO010000017.1"/>
</dbReference>
<dbReference type="PANTHER" id="PTHR45569">
    <property type="entry name" value="SENSOR PROTEIN KDPD"/>
    <property type="match status" value="1"/>
</dbReference>
<keyword evidence="17" id="KW-1185">Reference proteome</keyword>
<keyword evidence="10" id="KW-0067">ATP-binding</keyword>
<dbReference type="PRINTS" id="PR00344">
    <property type="entry name" value="BCTRLSENSOR"/>
</dbReference>
<comment type="caution">
    <text evidence="16">The sequence shown here is derived from an EMBL/GenBank/DDBJ whole genome shotgun (WGS) entry which is preliminary data.</text>
</comment>
<keyword evidence="8" id="KW-0547">Nucleotide-binding</keyword>
<dbReference type="Pfam" id="PF13493">
    <property type="entry name" value="DUF4118"/>
    <property type="match status" value="1"/>
</dbReference>
<dbReference type="EMBL" id="BAABEO010000017">
    <property type="protein sequence ID" value="GAA3686132.1"/>
    <property type="molecule type" value="Genomic_DNA"/>
</dbReference>
<dbReference type="Gene3D" id="1.10.287.130">
    <property type="match status" value="1"/>
</dbReference>
<keyword evidence="13 14" id="KW-0472">Membrane</keyword>
<dbReference type="PROSITE" id="PS50109">
    <property type="entry name" value="HIS_KIN"/>
    <property type="match status" value="1"/>
</dbReference>
<dbReference type="CDD" id="cd00082">
    <property type="entry name" value="HisKA"/>
    <property type="match status" value="1"/>
</dbReference>
<dbReference type="InterPro" id="IPR025201">
    <property type="entry name" value="KdpD_TM"/>
</dbReference>
<evidence type="ECO:0000256" key="10">
    <source>
        <dbReference type="ARBA" id="ARBA00022840"/>
    </source>
</evidence>
<keyword evidence="11 14" id="KW-1133">Transmembrane helix</keyword>
<evidence type="ECO:0000256" key="7">
    <source>
        <dbReference type="ARBA" id="ARBA00022692"/>
    </source>
</evidence>
<evidence type="ECO:0000256" key="8">
    <source>
        <dbReference type="ARBA" id="ARBA00022741"/>
    </source>
</evidence>
<evidence type="ECO:0000256" key="3">
    <source>
        <dbReference type="ARBA" id="ARBA00004236"/>
    </source>
</evidence>
<dbReference type="Pfam" id="PF02518">
    <property type="entry name" value="HATPase_c"/>
    <property type="match status" value="1"/>
</dbReference>
<keyword evidence="9 16" id="KW-0418">Kinase</keyword>
<dbReference type="EC" id="2.7.13.3" evidence="4"/>
<name>A0ABP7CEQ1_9MICC</name>
<feature type="transmembrane region" description="Helical" evidence="14">
    <location>
        <begin position="454"/>
        <end position="471"/>
    </location>
</feature>
<evidence type="ECO:0000256" key="14">
    <source>
        <dbReference type="SAM" id="Phobius"/>
    </source>
</evidence>
<dbReference type="InterPro" id="IPR038318">
    <property type="entry name" value="KdpD_sf"/>
</dbReference>
<feature type="transmembrane region" description="Helical" evidence="14">
    <location>
        <begin position="376"/>
        <end position="397"/>
    </location>
</feature>
<dbReference type="Pfam" id="PF02702">
    <property type="entry name" value="KdpD"/>
    <property type="match status" value="1"/>
</dbReference>
<evidence type="ECO:0000256" key="4">
    <source>
        <dbReference type="ARBA" id="ARBA00012438"/>
    </source>
</evidence>
<evidence type="ECO:0000256" key="2">
    <source>
        <dbReference type="ARBA" id="ARBA00004141"/>
    </source>
</evidence>
<dbReference type="Gene3D" id="1.20.120.620">
    <property type="entry name" value="Backbone structure of the membrane domain of e. Coli histidine kinase receptor kdpd"/>
    <property type="match status" value="1"/>
</dbReference>
<dbReference type="InterPro" id="IPR052023">
    <property type="entry name" value="Histidine_kinase_KdpD"/>
</dbReference>
<keyword evidence="12" id="KW-0902">Two-component regulatory system</keyword>